<reference evidence="2" key="1">
    <citation type="submission" date="2021-03" db="EMBL/GenBank/DDBJ databases">
        <authorList>
            <person name="Tagirdzhanova G."/>
        </authorList>
    </citation>
    <scope>NUCLEOTIDE SEQUENCE</scope>
</reference>
<feature type="compositionally biased region" description="Polar residues" evidence="1">
    <location>
        <begin position="126"/>
        <end position="139"/>
    </location>
</feature>
<feature type="compositionally biased region" description="Polar residues" evidence="1">
    <location>
        <begin position="11"/>
        <end position="51"/>
    </location>
</feature>
<evidence type="ECO:0000256" key="1">
    <source>
        <dbReference type="SAM" id="MobiDB-lite"/>
    </source>
</evidence>
<sequence length="278" mass="30573">MAFKLLESVFGTPSLSRQPSNKKGSKTVSSRPRNLDASTTTAENRTPSNEAATGAQAELPGPRPPSPFTLSTTTFDRSRDQTFPSTPGESSVEVDLALKERLASSKDLRVQVDPTHHIQAWLSDVPESTSSPLSRNPSVQKKPKLHSTATSMASQESRKTSTESLSSLPSRPNLQSERGNIRLLKSAHSGSAMFELSQAKARIEAFQHSTEYQAYLQDQDTLSSLVGSLAETSLKDRIEFFESPETETIRKRMSEFEAEEAFKTFLADSTLVEECDRS</sequence>
<keyword evidence="3" id="KW-1185">Reference proteome</keyword>
<gene>
    <name evidence="2" type="ORF">HETSPECPRED_002267</name>
</gene>
<protein>
    <submittedName>
        <fullName evidence="2">Uncharacterized protein</fullName>
    </submittedName>
</protein>
<name>A0A8H3F0M0_9LECA</name>
<proteinExistence type="predicted"/>
<feature type="region of interest" description="Disordered" evidence="1">
    <location>
        <begin position="1"/>
        <end position="94"/>
    </location>
</feature>
<evidence type="ECO:0000313" key="2">
    <source>
        <dbReference type="EMBL" id="CAF9915015.1"/>
    </source>
</evidence>
<dbReference type="EMBL" id="CAJPDS010000015">
    <property type="protein sequence ID" value="CAF9915015.1"/>
    <property type="molecule type" value="Genomic_DNA"/>
</dbReference>
<evidence type="ECO:0000313" key="3">
    <source>
        <dbReference type="Proteomes" id="UP000664521"/>
    </source>
</evidence>
<feature type="compositionally biased region" description="Polar residues" evidence="1">
    <location>
        <begin position="162"/>
        <end position="178"/>
    </location>
</feature>
<comment type="caution">
    <text evidence="2">The sequence shown here is derived from an EMBL/GenBank/DDBJ whole genome shotgun (WGS) entry which is preliminary data.</text>
</comment>
<dbReference type="AlphaFoldDB" id="A0A8H3F0M0"/>
<dbReference type="Proteomes" id="UP000664521">
    <property type="component" value="Unassembled WGS sequence"/>
</dbReference>
<accession>A0A8H3F0M0</accession>
<organism evidence="2 3">
    <name type="scientific">Heterodermia speciosa</name>
    <dbReference type="NCBI Taxonomy" id="116794"/>
    <lineage>
        <taxon>Eukaryota</taxon>
        <taxon>Fungi</taxon>
        <taxon>Dikarya</taxon>
        <taxon>Ascomycota</taxon>
        <taxon>Pezizomycotina</taxon>
        <taxon>Lecanoromycetes</taxon>
        <taxon>OSLEUM clade</taxon>
        <taxon>Lecanoromycetidae</taxon>
        <taxon>Caliciales</taxon>
        <taxon>Physciaceae</taxon>
        <taxon>Heterodermia</taxon>
    </lineage>
</organism>
<feature type="region of interest" description="Disordered" evidence="1">
    <location>
        <begin position="123"/>
        <end position="178"/>
    </location>
</feature>